<feature type="transmembrane region" description="Helical" evidence="15">
    <location>
        <begin position="71"/>
        <end position="89"/>
    </location>
</feature>
<evidence type="ECO:0000256" key="7">
    <source>
        <dbReference type="ARBA" id="ARBA00022692"/>
    </source>
</evidence>
<dbReference type="PANTHER" id="PTHR15082:SF2">
    <property type="entry name" value="NADH DEHYDROGENASE [UBIQUINONE] 1 BETA SUBCOMPLEX SUBUNIT 3"/>
    <property type="match status" value="1"/>
</dbReference>
<evidence type="ECO:0000256" key="15">
    <source>
        <dbReference type="SAM" id="Phobius"/>
    </source>
</evidence>
<evidence type="ECO:0000256" key="6">
    <source>
        <dbReference type="ARBA" id="ARBA00022660"/>
    </source>
</evidence>
<proteinExistence type="inferred from homology"/>
<keyword evidence="9" id="KW-0249">Electron transport</keyword>
<dbReference type="PANTHER" id="PTHR15082">
    <property type="entry name" value="NADH-UBIQUINONE OXIDOREDUCTASE B12 SUBUNIT"/>
    <property type="match status" value="1"/>
</dbReference>
<evidence type="ECO:0000256" key="11">
    <source>
        <dbReference type="ARBA" id="ARBA00023128"/>
    </source>
</evidence>
<comment type="function">
    <text evidence="1">Accessory subunit of the mitochondrial membrane respiratory chain NADH dehydrogenase (Complex I), that is believed not to be involved in catalysis. Complex I functions in the transfer of electrons from NADH to the respiratory chain. The immediate electron acceptor for the enzyme is believed to be ubiquinone.</text>
</comment>
<keyword evidence="6" id="KW-0679">Respiratory chain</keyword>
<dbReference type="Ensembl" id="ENSCCNT00000003844.1">
    <property type="protein sequence ID" value="ENSCCNP00000002904.1"/>
    <property type="gene ID" value="ENSCCNG00000003091.1"/>
</dbReference>
<evidence type="ECO:0000313" key="16">
    <source>
        <dbReference type="Ensembl" id="ENSCCNP00000002904.1"/>
    </source>
</evidence>
<keyword evidence="8" id="KW-0999">Mitochondrion inner membrane</keyword>
<evidence type="ECO:0000256" key="13">
    <source>
        <dbReference type="ARBA" id="ARBA00030217"/>
    </source>
</evidence>
<keyword evidence="11" id="KW-0496">Mitochondrion</keyword>
<keyword evidence="10 15" id="KW-1133">Transmembrane helix</keyword>
<evidence type="ECO:0000256" key="10">
    <source>
        <dbReference type="ARBA" id="ARBA00022989"/>
    </source>
</evidence>
<reference evidence="16" key="1">
    <citation type="submission" date="2023-09" db="UniProtKB">
        <authorList>
            <consortium name="Ensembl"/>
        </authorList>
    </citation>
    <scope>IDENTIFICATION</scope>
</reference>
<evidence type="ECO:0000256" key="4">
    <source>
        <dbReference type="ARBA" id="ARBA00018680"/>
    </source>
</evidence>
<evidence type="ECO:0000256" key="9">
    <source>
        <dbReference type="ARBA" id="ARBA00022982"/>
    </source>
</evidence>
<evidence type="ECO:0000256" key="3">
    <source>
        <dbReference type="ARBA" id="ARBA00005667"/>
    </source>
</evidence>
<dbReference type="GO" id="GO:0005743">
    <property type="term" value="C:mitochondrial inner membrane"/>
    <property type="evidence" value="ECO:0007669"/>
    <property type="project" value="UniProtKB-SubCell"/>
</dbReference>
<evidence type="ECO:0000256" key="12">
    <source>
        <dbReference type="ARBA" id="ARBA00023136"/>
    </source>
</evidence>
<evidence type="ECO:0000256" key="5">
    <source>
        <dbReference type="ARBA" id="ARBA00022448"/>
    </source>
</evidence>
<comment type="similarity">
    <text evidence="3">Belongs to the complex I NDUFB3 subunit family.</text>
</comment>
<keyword evidence="5" id="KW-0813">Transport</keyword>
<evidence type="ECO:0000256" key="14">
    <source>
        <dbReference type="ARBA" id="ARBA00032688"/>
    </source>
</evidence>
<accession>A0A8C0W032</accession>
<sequence length="99" mass="11414">SFHSHYNGHSKLELPGYKQWKIQEAPLETVLQKLALPVLEDPWVFFISNEAWNYMGGFTNNFSFVGLLLKGFKWGFAAFVVAAGADYYFKSQHNDKKHN</sequence>
<name>A0A8C0W032_CASCN</name>
<dbReference type="GO" id="GO:0032981">
    <property type="term" value="P:mitochondrial respiratory chain complex I assembly"/>
    <property type="evidence" value="ECO:0007669"/>
    <property type="project" value="TreeGrafter"/>
</dbReference>
<dbReference type="AlphaFoldDB" id="A0A8C0W032"/>
<dbReference type="Pfam" id="PF08122">
    <property type="entry name" value="NDUF_B12"/>
    <property type="match status" value="1"/>
</dbReference>
<dbReference type="GO" id="GO:0022900">
    <property type="term" value="P:electron transport chain"/>
    <property type="evidence" value="ECO:0007669"/>
    <property type="project" value="InterPro"/>
</dbReference>
<keyword evidence="7 15" id="KW-0812">Transmembrane</keyword>
<comment type="subcellular location">
    <subcellularLocation>
        <location evidence="2">Mitochondrion inner membrane</location>
        <topology evidence="2">Single-pass membrane protein</topology>
        <orientation evidence="2">Matrix side</orientation>
    </subcellularLocation>
</comment>
<evidence type="ECO:0000256" key="1">
    <source>
        <dbReference type="ARBA" id="ARBA00003195"/>
    </source>
</evidence>
<dbReference type="InterPro" id="IPR012576">
    <property type="entry name" value="NDUFB3"/>
</dbReference>
<keyword evidence="12 15" id="KW-0472">Membrane</keyword>
<organism evidence="16">
    <name type="scientific">Castor canadensis</name>
    <name type="common">American beaver</name>
    <dbReference type="NCBI Taxonomy" id="51338"/>
    <lineage>
        <taxon>Eukaryota</taxon>
        <taxon>Metazoa</taxon>
        <taxon>Chordata</taxon>
        <taxon>Craniata</taxon>
        <taxon>Vertebrata</taxon>
        <taxon>Euteleostomi</taxon>
        <taxon>Mammalia</taxon>
        <taxon>Eutheria</taxon>
        <taxon>Euarchontoglires</taxon>
        <taxon>Glires</taxon>
        <taxon>Rodentia</taxon>
        <taxon>Castorimorpha</taxon>
        <taxon>Castoridae</taxon>
        <taxon>Castor</taxon>
    </lineage>
</organism>
<protein>
    <recommendedName>
        <fullName evidence="4">NADH dehydrogenase [ubiquinone] 1 beta subcomplex subunit 3</fullName>
    </recommendedName>
    <alternativeName>
        <fullName evidence="13">Complex I-B12</fullName>
    </alternativeName>
    <alternativeName>
        <fullName evidence="14">NADH-ubiquinone oxidoreductase B12 subunit</fullName>
    </alternativeName>
</protein>
<evidence type="ECO:0000256" key="8">
    <source>
        <dbReference type="ARBA" id="ARBA00022792"/>
    </source>
</evidence>
<evidence type="ECO:0000256" key="2">
    <source>
        <dbReference type="ARBA" id="ARBA00004298"/>
    </source>
</evidence>